<reference evidence="2 3" key="1">
    <citation type="submission" date="2023-12" db="EMBL/GenBank/DDBJ databases">
        <title>Redefining Piscine Lactococcosis.</title>
        <authorList>
            <person name="Heckman T.I."/>
            <person name="Yazdi Z."/>
            <person name="Older C.E."/>
            <person name="Griffin M.J."/>
            <person name="Waldbieser G.C."/>
            <person name="Chow A.M."/>
            <person name="Medina Silva I."/>
            <person name="Anenson K.M."/>
            <person name="Garcia J.C."/>
            <person name="LaFrentz B.R."/>
            <person name="Slavic D."/>
            <person name="Toohey-Kurth K.L."/>
            <person name="Yant P."/>
            <person name="Fritz H.M."/>
            <person name="Henderson E."/>
            <person name="McDowall R."/>
            <person name="Cai H."/>
            <person name="Adikson M."/>
            <person name="Soto E."/>
        </authorList>
    </citation>
    <scope>NUCLEOTIDE SEQUENCE [LARGE SCALE GENOMIC DNA]</scope>
    <source>
        <strain evidence="2 3">R21-91A</strain>
    </source>
</reference>
<feature type="transmembrane region" description="Helical" evidence="1">
    <location>
        <begin position="134"/>
        <end position="154"/>
    </location>
</feature>
<dbReference type="Proteomes" id="UP001456368">
    <property type="component" value="Chromosome"/>
</dbReference>
<dbReference type="RefSeq" id="WP_019293852.1">
    <property type="nucleotide sequence ID" value="NZ_CP094882.1"/>
</dbReference>
<keyword evidence="1" id="KW-1133">Transmembrane helix</keyword>
<name>A0ABZ2SGK5_9LACT</name>
<gene>
    <name evidence="2" type="ORF">VNN45_03325</name>
</gene>
<dbReference type="EMBL" id="CP141698">
    <property type="protein sequence ID" value="WYC67926.1"/>
    <property type="molecule type" value="Genomic_DNA"/>
</dbReference>
<organism evidence="2 3">
    <name type="scientific">Lactococcus petauri</name>
    <dbReference type="NCBI Taxonomy" id="1940789"/>
    <lineage>
        <taxon>Bacteria</taxon>
        <taxon>Bacillati</taxon>
        <taxon>Bacillota</taxon>
        <taxon>Bacilli</taxon>
        <taxon>Lactobacillales</taxon>
        <taxon>Streptococcaceae</taxon>
        <taxon>Lactococcus</taxon>
    </lineage>
</organism>
<sequence length="306" mass="34138">MEINNESLALKVINESLKLPFIKVDRSEFLMKTFGNKVDDIQKLLDDGPQDFFSKAELDERAQNIINAAVIQSSGLSFISGLPGGIAMAATIPADVAQFYGYALKLAQEISYIYGYNNIWNDQGELTENAKNTLILYLGVMLGISSAGSAIRILSNKLALQALQKIPQKALMKTIYYPILKKVMAMFGAKLTKATFANGVSKIIPLVGGVVSGGMNYLFLKPMANRLKKELGKNVNYTQKDFEEDIKILKDEEVFVSDYVNNDSRIGYSGNDDYIEKIEKLNNLLEKSIITEKEFQKMKKTIIDEL</sequence>
<protein>
    <submittedName>
        <fullName evidence="2">EcsC family protein</fullName>
    </submittedName>
</protein>
<keyword evidence="3" id="KW-1185">Reference proteome</keyword>
<proteinExistence type="predicted"/>
<evidence type="ECO:0000256" key="1">
    <source>
        <dbReference type="SAM" id="Phobius"/>
    </source>
</evidence>
<accession>A0ABZ2SGK5</accession>
<keyword evidence="1" id="KW-0812">Transmembrane</keyword>
<keyword evidence="1" id="KW-0472">Membrane</keyword>
<feature type="transmembrane region" description="Helical" evidence="1">
    <location>
        <begin position="203"/>
        <end position="220"/>
    </location>
</feature>
<evidence type="ECO:0000313" key="3">
    <source>
        <dbReference type="Proteomes" id="UP001456368"/>
    </source>
</evidence>
<evidence type="ECO:0000313" key="2">
    <source>
        <dbReference type="EMBL" id="WYC67926.1"/>
    </source>
</evidence>
<dbReference type="GeneID" id="75142829"/>